<dbReference type="EMBL" id="ABJB010776922">
    <property type="status" value="NOT_ANNOTATED_CDS"/>
    <property type="molecule type" value="Genomic_DNA"/>
</dbReference>
<evidence type="ECO:0000256" key="2">
    <source>
        <dbReference type="ARBA" id="ARBA00012643"/>
    </source>
</evidence>
<dbReference type="PANTHER" id="PTHR11575">
    <property type="entry name" value="5'-NUCLEOTIDASE-RELATED"/>
    <property type="match status" value="1"/>
</dbReference>
<accession>B7PHI4</accession>
<dbReference type="GO" id="GO:0000166">
    <property type="term" value="F:nucleotide binding"/>
    <property type="evidence" value="ECO:0007669"/>
    <property type="project" value="InterPro"/>
</dbReference>
<dbReference type="InterPro" id="IPR029052">
    <property type="entry name" value="Metallo-depent_PP-like"/>
</dbReference>
<dbReference type="AlphaFoldDB" id="B7PHI4"/>
<dbReference type="InterPro" id="IPR006146">
    <property type="entry name" value="5'-Nucleotdase_CS"/>
</dbReference>
<protein>
    <recommendedName>
        <fullName evidence="2">5'-nucleotidase</fullName>
        <ecNumber evidence="2">3.1.3.5</ecNumber>
    </recommendedName>
</protein>
<keyword evidence="5" id="KW-0378">Hydrolase</keyword>
<keyword evidence="7" id="KW-1185">Reference proteome</keyword>
<sequence>MSIFRFVLFATLLFIGGASNENDFILTVIHTNDIHSHFEESNKGGGSCSEKNKKAKECFGGVARILTKVKELKARSENPLFFNAGDFYQGTVWYTVHRHKIVSETMSRMMYDAVCLGNHEFDDGPEGLVPFLKKMEAANVAVLGTNLETSEEPRMEGIRLRRSIVYTVRGQKIGVMGVVTTETRTIARPGLVKILDEIISIRAEVKRLRQKGVRIFILISHVGYAKDKEIAIAIPELQLIVGGHSNTFLYSGTYDLCL</sequence>
<dbReference type="InterPro" id="IPR006179">
    <property type="entry name" value="5_nucleotidase/apyrase"/>
</dbReference>
<organism>
    <name type="scientific">Ixodes scapularis</name>
    <name type="common">Black-legged tick</name>
    <name type="synonym">Deer tick</name>
    <dbReference type="NCBI Taxonomy" id="6945"/>
    <lineage>
        <taxon>Eukaryota</taxon>
        <taxon>Metazoa</taxon>
        <taxon>Ecdysozoa</taxon>
        <taxon>Arthropoda</taxon>
        <taxon>Chelicerata</taxon>
        <taxon>Arachnida</taxon>
        <taxon>Acari</taxon>
        <taxon>Parasitiformes</taxon>
        <taxon>Ixodida</taxon>
        <taxon>Ixodoidea</taxon>
        <taxon>Ixodidae</taxon>
        <taxon>Ixodinae</taxon>
        <taxon>Ixodes</taxon>
    </lineage>
</organism>
<reference evidence="5 7" key="1">
    <citation type="submission" date="2008-03" db="EMBL/GenBank/DDBJ databases">
        <title>Annotation of Ixodes scapularis.</title>
        <authorList>
            <consortium name="Ixodes scapularis Genome Project Consortium"/>
            <person name="Caler E."/>
            <person name="Hannick L.I."/>
            <person name="Bidwell S."/>
            <person name="Joardar V."/>
            <person name="Thiagarajan M."/>
            <person name="Amedeo P."/>
            <person name="Galinsky K.J."/>
            <person name="Schobel S."/>
            <person name="Inman J."/>
            <person name="Hostetler J."/>
            <person name="Miller J."/>
            <person name="Hammond M."/>
            <person name="Megy K."/>
            <person name="Lawson D."/>
            <person name="Kodira C."/>
            <person name="Sutton G."/>
            <person name="Meyer J."/>
            <person name="Hill C.A."/>
            <person name="Birren B."/>
            <person name="Nene V."/>
            <person name="Collins F."/>
            <person name="Alarcon-Chaidez F."/>
            <person name="Wikel S."/>
            <person name="Strausberg R."/>
        </authorList>
    </citation>
    <scope>NUCLEOTIDE SEQUENCE [LARGE SCALE GENOMIC DNA]</scope>
    <source>
        <strain evidence="7">Wikel</strain>
        <strain evidence="5">Wikel colony</strain>
    </source>
</reference>
<proteinExistence type="predicted"/>
<dbReference type="SUPFAM" id="SSF56300">
    <property type="entry name" value="Metallo-dependent phosphatases"/>
    <property type="match status" value="1"/>
</dbReference>
<dbReference type="EC" id="3.1.3.5" evidence="2"/>
<keyword evidence="3" id="KW-0732">Signal</keyword>
<dbReference type="VEuPathDB" id="VectorBase:ISCP_013479"/>
<dbReference type="OrthoDB" id="7722975at2759"/>
<evidence type="ECO:0000313" key="7">
    <source>
        <dbReference type="Proteomes" id="UP000001555"/>
    </source>
</evidence>
<dbReference type="FunFam" id="3.60.21.10:FF:000240">
    <property type="entry name" value="AGAP005458-PA"/>
    <property type="match status" value="1"/>
</dbReference>
<dbReference type="Proteomes" id="UP000001555">
    <property type="component" value="Unassembled WGS sequence"/>
</dbReference>
<feature type="non-terminal residue" evidence="5">
    <location>
        <position position="258"/>
    </location>
</feature>
<dbReference type="CDD" id="cd07409">
    <property type="entry name" value="MPP_CD73_N"/>
    <property type="match status" value="1"/>
</dbReference>
<reference evidence="6" key="2">
    <citation type="submission" date="2020-05" db="UniProtKB">
        <authorList>
            <consortium name="EnsemblMetazoa"/>
        </authorList>
    </citation>
    <scope>IDENTIFICATION</scope>
    <source>
        <strain evidence="6">wikel</strain>
    </source>
</reference>
<feature type="domain" description="Calcineurin-like phosphoesterase" evidence="4">
    <location>
        <begin position="27"/>
        <end position="245"/>
    </location>
</feature>
<dbReference type="VEuPathDB" id="VectorBase:ISCI003760"/>
<evidence type="ECO:0000313" key="5">
    <source>
        <dbReference type="EMBL" id="EEC06056.1"/>
    </source>
</evidence>
<dbReference type="GO" id="GO:0005886">
    <property type="term" value="C:plasma membrane"/>
    <property type="evidence" value="ECO:0000318"/>
    <property type="project" value="GO_Central"/>
</dbReference>
<dbReference type="GO" id="GO:0008253">
    <property type="term" value="F:5'-nucleotidase activity"/>
    <property type="evidence" value="ECO:0000318"/>
    <property type="project" value="GO_Central"/>
</dbReference>
<feature type="signal peptide" evidence="3">
    <location>
        <begin position="1"/>
        <end position="20"/>
    </location>
</feature>
<dbReference type="GO" id="GO:0046872">
    <property type="term" value="F:metal ion binding"/>
    <property type="evidence" value="ECO:0007669"/>
    <property type="project" value="InterPro"/>
</dbReference>
<dbReference type="PANTHER" id="PTHR11575:SF24">
    <property type="entry name" value="5'-NUCLEOTIDASE"/>
    <property type="match status" value="1"/>
</dbReference>
<evidence type="ECO:0000256" key="3">
    <source>
        <dbReference type="SAM" id="SignalP"/>
    </source>
</evidence>
<dbReference type="HOGENOM" id="CLU_005854_0_2_1"/>
<dbReference type="InterPro" id="IPR004843">
    <property type="entry name" value="Calcineurin-like_PHP"/>
</dbReference>
<evidence type="ECO:0000313" key="6">
    <source>
        <dbReference type="EnsemblMetazoa" id="ISCW003760-PA"/>
    </source>
</evidence>
<dbReference type="GO" id="GO:0006196">
    <property type="term" value="P:AMP catabolic process"/>
    <property type="evidence" value="ECO:0000318"/>
    <property type="project" value="GO_Central"/>
</dbReference>
<dbReference type="EnsemblMetazoa" id="ISCW003760-RA">
    <property type="protein sequence ID" value="ISCW003760-PA"/>
    <property type="gene ID" value="ISCW003760"/>
</dbReference>
<comment type="catalytic activity">
    <reaction evidence="1">
        <text>a ribonucleoside 5'-phosphate + H2O = a ribonucleoside + phosphate</text>
        <dbReference type="Rhea" id="RHEA:12484"/>
        <dbReference type="ChEBI" id="CHEBI:15377"/>
        <dbReference type="ChEBI" id="CHEBI:18254"/>
        <dbReference type="ChEBI" id="CHEBI:43474"/>
        <dbReference type="ChEBI" id="CHEBI:58043"/>
        <dbReference type="EC" id="3.1.3.5"/>
    </reaction>
</comment>
<gene>
    <name evidence="5" type="ORF">IscW_ISCW003760</name>
</gene>
<dbReference type="PROSITE" id="PS00786">
    <property type="entry name" value="5_NUCLEOTIDASE_2"/>
    <property type="match status" value="1"/>
</dbReference>
<dbReference type="PRINTS" id="PR01607">
    <property type="entry name" value="APYRASEFAMLY"/>
</dbReference>
<evidence type="ECO:0000259" key="4">
    <source>
        <dbReference type="Pfam" id="PF00149"/>
    </source>
</evidence>
<evidence type="ECO:0000256" key="1">
    <source>
        <dbReference type="ARBA" id="ARBA00000815"/>
    </source>
</evidence>
<dbReference type="EMBL" id="ABJB010537249">
    <property type="status" value="NOT_ANNOTATED_CDS"/>
    <property type="molecule type" value="Genomic_DNA"/>
</dbReference>
<dbReference type="Pfam" id="PF00149">
    <property type="entry name" value="Metallophos"/>
    <property type="match status" value="1"/>
</dbReference>
<feature type="chain" id="PRO_5010959760" description="5'-nucleotidase" evidence="3">
    <location>
        <begin position="21"/>
        <end position="258"/>
    </location>
</feature>
<dbReference type="Gene3D" id="3.60.21.10">
    <property type="match status" value="1"/>
</dbReference>
<name>B7PHI4_IXOSC</name>
<dbReference type="PROSITE" id="PS00785">
    <property type="entry name" value="5_NUCLEOTIDASE_1"/>
    <property type="match status" value="1"/>
</dbReference>
<dbReference type="EMBL" id="DS713102">
    <property type="protein sequence ID" value="EEC06056.1"/>
    <property type="molecule type" value="Genomic_DNA"/>
</dbReference>
<dbReference type="VEuPathDB" id="VectorBase:ISCW003760"/>
<dbReference type="PaxDb" id="6945-B7PHI4"/>
<dbReference type="STRING" id="6945.B7PHI4"/>